<dbReference type="InterPro" id="IPR027417">
    <property type="entry name" value="P-loop_NTPase"/>
</dbReference>
<evidence type="ECO:0000256" key="7">
    <source>
        <dbReference type="ARBA" id="ARBA00023004"/>
    </source>
</evidence>
<evidence type="ECO:0000256" key="9">
    <source>
        <dbReference type="ARBA" id="ARBA00023136"/>
    </source>
</evidence>
<dbReference type="PROSITE" id="PS00211">
    <property type="entry name" value="ABC_TRANSPORTER_1"/>
    <property type="match status" value="1"/>
</dbReference>
<dbReference type="SUPFAM" id="SSF52540">
    <property type="entry name" value="P-loop containing nucleoside triphosphate hydrolases"/>
    <property type="match status" value="1"/>
</dbReference>
<evidence type="ECO:0000256" key="8">
    <source>
        <dbReference type="ARBA" id="ARBA00023065"/>
    </source>
</evidence>
<evidence type="ECO:0000313" key="12">
    <source>
        <dbReference type="Proteomes" id="UP000216207"/>
    </source>
</evidence>
<dbReference type="AlphaFoldDB" id="A0A268P1M6"/>
<dbReference type="Proteomes" id="UP000216207">
    <property type="component" value="Unassembled WGS sequence"/>
</dbReference>
<evidence type="ECO:0000256" key="1">
    <source>
        <dbReference type="ARBA" id="ARBA00004202"/>
    </source>
</evidence>
<dbReference type="RefSeq" id="WP_011248259.1">
    <property type="nucleotide sequence ID" value="NZ_BOQQ01000001.1"/>
</dbReference>
<name>A0A268P1M6_SHOCL</name>
<dbReference type="GO" id="GO:0005886">
    <property type="term" value="C:plasma membrane"/>
    <property type="evidence" value="ECO:0007669"/>
    <property type="project" value="UniProtKB-SubCell"/>
</dbReference>
<evidence type="ECO:0000256" key="5">
    <source>
        <dbReference type="ARBA" id="ARBA00022741"/>
    </source>
</evidence>
<dbReference type="EMBL" id="NPCC01000009">
    <property type="protein sequence ID" value="PAE89399.1"/>
    <property type="molecule type" value="Genomic_DNA"/>
</dbReference>
<dbReference type="FunFam" id="3.40.50.300:FF:000134">
    <property type="entry name" value="Iron-enterobactin ABC transporter ATP-binding protein"/>
    <property type="match status" value="1"/>
</dbReference>
<keyword evidence="3" id="KW-1003">Cell membrane</keyword>
<keyword evidence="7" id="KW-0408">Iron</keyword>
<dbReference type="Gene3D" id="3.40.50.300">
    <property type="entry name" value="P-loop containing nucleotide triphosphate hydrolases"/>
    <property type="match status" value="1"/>
</dbReference>
<dbReference type="GO" id="GO:0005524">
    <property type="term" value="F:ATP binding"/>
    <property type="evidence" value="ECO:0007669"/>
    <property type="project" value="UniProtKB-KW"/>
</dbReference>
<dbReference type="CDD" id="cd03214">
    <property type="entry name" value="ABC_Iron-Siderophores_B12_Hemin"/>
    <property type="match status" value="1"/>
</dbReference>
<dbReference type="OMA" id="HQHNTLR"/>
<dbReference type="InterPro" id="IPR003593">
    <property type="entry name" value="AAA+_ATPase"/>
</dbReference>
<keyword evidence="9" id="KW-0472">Membrane</keyword>
<dbReference type="Pfam" id="PF00005">
    <property type="entry name" value="ABC_tran"/>
    <property type="match status" value="1"/>
</dbReference>
<dbReference type="InterPro" id="IPR017871">
    <property type="entry name" value="ABC_transporter-like_CS"/>
</dbReference>
<dbReference type="InterPro" id="IPR051535">
    <property type="entry name" value="Siderophore_ABC-ATPase"/>
</dbReference>
<evidence type="ECO:0000313" key="11">
    <source>
        <dbReference type="EMBL" id="PAE89399.1"/>
    </source>
</evidence>
<dbReference type="SMART" id="SM00382">
    <property type="entry name" value="AAA"/>
    <property type="match status" value="1"/>
</dbReference>
<evidence type="ECO:0000256" key="6">
    <source>
        <dbReference type="ARBA" id="ARBA00022840"/>
    </source>
</evidence>
<evidence type="ECO:0000256" key="2">
    <source>
        <dbReference type="ARBA" id="ARBA00022448"/>
    </source>
</evidence>
<keyword evidence="8" id="KW-0406">Ion transport</keyword>
<evidence type="ECO:0000256" key="3">
    <source>
        <dbReference type="ARBA" id="ARBA00022475"/>
    </source>
</evidence>
<sequence>MDIRNLSFSYRHHEKTINHINAAIRPGTITTIIGPNGSGKSTLLSLLANRLTPIKGEVVVDGKTLSSYRAKELARHLAVVYQQNEAPADITVKKLVAYGRFPYRKRFSNWKEEDELAVNEALEATKLENKAHLPLLSLSGGEQQRAWIALALAQKTNILLLDEPTTYLDLYHQLEVLELVRSLNRLKKTTIVMVLHDLNQAIQYSDELIVMQAGSIVKAGLPREVVTEEMVENIYGVRAVLRDDAEAGLVLLPVGI</sequence>
<keyword evidence="6 11" id="KW-0067">ATP-binding</keyword>
<reference evidence="11 12" key="1">
    <citation type="submission" date="2017-07" db="EMBL/GenBank/DDBJ databases">
        <title>Isolation and whole genome analysis of endospore-forming bacteria from heroin.</title>
        <authorList>
            <person name="Kalinowski J."/>
            <person name="Ahrens B."/>
            <person name="Al-Dilaimi A."/>
            <person name="Winkler A."/>
            <person name="Wibberg D."/>
            <person name="Schleenbecker U."/>
            <person name="Ruckert C."/>
            <person name="Wolfel R."/>
            <person name="Grass G."/>
        </authorList>
    </citation>
    <scope>NUCLEOTIDE SEQUENCE [LARGE SCALE GENOMIC DNA]</scope>
    <source>
        <strain evidence="11 12">7539</strain>
    </source>
</reference>
<keyword evidence="4" id="KW-0410">Iron transport</keyword>
<keyword evidence="2" id="KW-0813">Transport</keyword>
<dbReference type="InterPro" id="IPR003439">
    <property type="entry name" value="ABC_transporter-like_ATP-bd"/>
</dbReference>
<protein>
    <submittedName>
        <fullName evidence="11">ABC transporter ATP-binding protein</fullName>
    </submittedName>
</protein>
<dbReference type="PROSITE" id="PS50893">
    <property type="entry name" value="ABC_TRANSPORTER_2"/>
    <property type="match status" value="1"/>
</dbReference>
<dbReference type="GO" id="GO:0006826">
    <property type="term" value="P:iron ion transport"/>
    <property type="evidence" value="ECO:0007669"/>
    <property type="project" value="UniProtKB-KW"/>
</dbReference>
<comment type="caution">
    <text evidence="11">The sequence shown here is derived from an EMBL/GenBank/DDBJ whole genome shotgun (WGS) entry which is preliminary data.</text>
</comment>
<proteinExistence type="predicted"/>
<dbReference type="GO" id="GO:0016887">
    <property type="term" value="F:ATP hydrolysis activity"/>
    <property type="evidence" value="ECO:0007669"/>
    <property type="project" value="InterPro"/>
</dbReference>
<accession>A0A268P1M6</accession>
<gene>
    <name evidence="11" type="ORF">CHH72_08920</name>
</gene>
<comment type="subcellular location">
    <subcellularLocation>
        <location evidence="1">Cell membrane</location>
        <topology evidence="1">Peripheral membrane protein</topology>
    </subcellularLocation>
</comment>
<evidence type="ECO:0000259" key="10">
    <source>
        <dbReference type="PROSITE" id="PS50893"/>
    </source>
</evidence>
<organism evidence="11 12">
    <name type="scientific">Shouchella clausii</name>
    <name type="common">Alkalihalobacillus clausii</name>
    <dbReference type="NCBI Taxonomy" id="79880"/>
    <lineage>
        <taxon>Bacteria</taxon>
        <taxon>Bacillati</taxon>
        <taxon>Bacillota</taxon>
        <taxon>Bacilli</taxon>
        <taxon>Bacillales</taxon>
        <taxon>Bacillaceae</taxon>
        <taxon>Shouchella</taxon>
    </lineage>
</organism>
<feature type="domain" description="ABC transporter" evidence="10">
    <location>
        <begin position="1"/>
        <end position="238"/>
    </location>
</feature>
<dbReference type="PANTHER" id="PTHR42771:SF10">
    <property type="entry name" value="FERRICHROME TRANSPORT ATP-BINDING PROTEIN FHUC"/>
    <property type="match status" value="1"/>
</dbReference>
<dbReference type="PANTHER" id="PTHR42771">
    <property type="entry name" value="IRON(3+)-HYDROXAMATE IMPORT ATP-BINDING PROTEIN FHUC"/>
    <property type="match status" value="1"/>
</dbReference>
<keyword evidence="5" id="KW-0547">Nucleotide-binding</keyword>
<evidence type="ECO:0000256" key="4">
    <source>
        <dbReference type="ARBA" id="ARBA00022496"/>
    </source>
</evidence>